<reference evidence="4 5" key="1">
    <citation type="submission" date="2017-03" db="EMBL/GenBank/DDBJ databases">
        <title>Genome sequence of Clostridium oryzae DSM 28571.</title>
        <authorList>
            <person name="Poehlein A."/>
            <person name="Daniel R."/>
        </authorList>
    </citation>
    <scope>NUCLEOTIDE SEQUENCE [LARGE SCALE GENOMIC DNA]</scope>
    <source>
        <strain evidence="4 5">DSM 28571</strain>
    </source>
</reference>
<dbReference type="EMBL" id="MZGV01000063">
    <property type="protein sequence ID" value="OPJ58127.1"/>
    <property type="molecule type" value="Genomic_DNA"/>
</dbReference>
<dbReference type="Pfam" id="PF10114">
    <property type="entry name" value="PocR"/>
    <property type="match status" value="1"/>
</dbReference>
<dbReference type="PROSITE" id="PS50111">
    <property type="entry name" value="CHEMOTAXIS_TRANSDUC_2"/>
    <property type="match status" value="1"/>
</dbReference>
<dbReference type="Gene3D" id="1.10.287.950">
    <property type="entry name" value="Methyl-accepting chemotaxis protein"/>
    <property type="match status" value="1"/>
</dbReference>
<feature type="domain" description="Methyl-accepting transducer" evidence="3">
    <location>
        <begin position="189"/>
        <end position="345"/>
    </location>
</feature>
<gene>
    <name evidence="4" type="primary">yfmS_3</name>
    <name evidence="4" type="ORF">CLORY_37510</name>
</gene>
<keyword evidence="5" id="KW-1185">Reference proteome</keyword>
<comment type="caution">
    <text evidence="4">The sequence shown here is derived from an EMBL/GenBank/DDBJ whole genome shotgun (WGS) entry which is preliminary data.</text>
</comment>
<evidence type="ECO:0000313" key="5">
    <source>
        <dbReference type="Proteomes" id="UP000190080"/>
    </source>
</evidence>
<organism evidence="4 5">
    <name type="scientific">Clostridium oryzae</name>
    <dbReference type="NCBI Taxonomy" id="1450648"/>
    <lineage>
        <taxon>Bacteria</taxon>
        <taxon>Bacillati</taxon>
        <taxon>Bacillota</taxon>
        <taxon>Clostridia</taxon>
        <taxon>Eubacteriales</taxon>
        <taxon>Clostridiaceae</taxon>
        <taxon>Clostridium</taxon>
    </lineage>
</organism>
<dbReference type="GO" id="GO:0007165">
    <property type="term" value="P:signal transduction"/>
    <property type="evidence" value="ECO:0007669"/>
    <property type="project" value="UniProtKB-KW"/>
</dbReference>
<dbReference type="GO" id="GO:0016020">
    <property type="term" value="C:membrane"/>
    <property type="evidence" value="ECO:0007669"/>
    <property type="project" value="InterPro"/>
</dbReference>
<dbReference type="PANTHER" id="PTHR32089">
    <property type="entry name" value="METHYL-ACCEPTING CHEMOTAXIS PROTEIN MCPB"/>
    <property type="match status" value="1"/>
</dbReference>
<evidence type="ECO:0000313" key="4">
    <source>
        <dbReference type="EMBL" id="OPJ58127.1"/>
    </source>
</evidence>
<evidence type="ECO:0000259" key="3">
    <source>
        <dbReference type="PROSITE" id="PS50111"/>
    </source>
</evidence>
<proteinExistence type="predicted"/>
<protein>
    <submittedName>
        <fullName evidence="4">Putative sensory transducer protein YfmS</fullName>
    </submittedName>
</protein>
<name>A0A1V4IF23_9CLOT</name>
<dbReference type="RefSeq" id="WP_079427337.1">
    <property type="nucleotide sequence ID" value="NZ_MZGV01000063.1"/>
</dbReference>
<dbReference type="AlphaFoldDB" id="A0A1V4IF23"/>
<dbReference type="InterPro" id="IPR004089">
    <property type="entry name" value="MCPsignal_dom"/>
</dbReference>
<dbReference type="SMART" id="SM00283">
    <property type="entry name" value="MA"/>
    <property type="match status" value="1"/>
</dbReference>
<accession>A0A1V4IF23</accession>
<dbReference type="PANTHER" id="PTHR32089:SF112">
    <property type="entry name" value="LYSOZYME-LIKE PROTEIN-RELATED"/>
    <property type="match status" value="1"/>
</dbReference>
<evidence type="ECO:0000256" key="2">
    <source>
        <dbReference type="PROSITE-ProRule" id="PRU00284"/>
    </source>
</evidence>
<dbReference type="STRING" id="1450648.CLORY_37510"/>
<dbReference type="OrthoDB" id="1675535at2"/>
<dbReference type="Pfam" id="PF00015">
    <property type="entry name" value="MCPsignal"/>
    <property type="match status" value="1"/>
</dbReference>
<evidence type="ECO:0000256" key="1">
    <source>
        <dbReference type="ARBA" id="ARBA00023224"/>
    </source>
</evidence>
<dbReference type="Proteomes" id="UP000190080">
    <property type="component" value="Unassembled WGS sequence"/>
</dbReference>
<keyword evidence="1 2" id="KW-0807">Transducer</keyword>
<dbReference type="SUPFAM" id="SSF58104">
    <property type="entry name" value="Methyl-accepting chemotaxis protein (MCP) signaling domain"/>
    <property type="match status" value="1"/>
</dbReference>
<sequence length="345" mass="37561">MIKTLENGHVDINSLELKDVIDLEILQVFQDNFAKGMNIASITVDKNGNPVTKSSSYTQFCNFTHSTRNGDDRCAQSHSKGGQEAARIGRPYIYKCHAGLIDFAAPIMLGGHLIGTILGGQILTEEPDIELTKKTANEIGINSDKYVDAVRNVYRTKEENVRAAAEVLFVVANAFSSMGYEKIRLFGMATQLSDNFNQISAAMEELSASSVNVSENQQNLSKEIVNVKDLSLEINTILESIKSIADQTRMLGLNAAIEAARAGEAGKGFGVVAKEIRSLSDSSKETTLKINELTDKIQKSVNLTIESSDETLKTTEQQTAAIQEITANLVHVTSLAEELTDIANK</sequence>
<dbReference type="InterPro" id="IPR018771">
    <property type="entry name" value="PocR_dom"/>
</dbReference>